<dbReference type="Proteomes" id="UP000260665">
    <property type="component" value="Unassembled WGS sequence"/>
</dbReference>
<dbReference type="Gene3D" id="2.40.10.220">
    <property type="entry name" value="predicted glycosyltransferase like domains"/>
    <property type="match status" value="1"/>
</dbReference>
<evidence type="ECO:0000259" key="1">
    <source>
        <dbReference type="Pfam" id="PF07238"/>
    </source>
</evidence>
<dbReference type="Pfam" id="PF07238">
    <property type="entry name" value="PilZ"/>
    <property type="match status" value="1"/>
</dbReference>
<dbReference type="AlphaFoldDB" id="A0A3E1RGE8"/>
<evidence type="ECO:0000313" key="4">
    <source>
        <dbReference type="Proteomes" id="UP000260665"/>
    </source>
</evidence>
<keyword evidence="4" id="KW-1185">Reference proteome</keyword>
<dbReference type="EMBL" id="QFZK01000001">
    <property type="protein sequence ID" value="RFO98456.1"/>
    <property type="molecule type" value="Genomic_DNA"/>
</dbReference>
<evidence type="ECO:0000259" key="2">
    <source>
        <dbReference type="Pfam" id="PF12945"/>
    </source>
</evidence>
<dbReference type="OrthoDB" id="8891772at2"/>
<protein>
    <recommendedName>
        <fullName evidence="5">PilZ domain-containing protein</fullName>
    </recommendedName>
</protein>
<comment type="caution">
    <text evidence="3">The sequence shown here is derived from an EMBL/GenBank/DDBJ whole genome shotgun (WGS) entry which is preliminary data.</text>
</comment>
<dbReference type="Pfam" id="PF12945">
    <property type="entry name" value="PilZNR"/>
    <property type="match status" value="1"/>
</dbReference>
<evidence type="ECO:0000313" key="3">
    <source>
        <dbReference type="EMBL" id="RFO98456.1"/>
    </source>
</evidence>
<proteinExistence type="predicted"/>
<organism evidence="3 4">
    <name type="scientific">Rhodoferax lacus</name>
    <dbReference type="NCBI Taxonomy" id="2184758"/>
    <lineage>
        <taxon>Bacteria</taxon>
        <taxon>Pseudomonadati</taxon>
        <taxon>Pseudomonadota</taxon>
        <taxon>Betaproteobacteria</taxon>
        <taxon>Burkholderiales</taxon>
        <taxon>Comamonadaceae</taxon>
        <taxon>Rhodoferax</taxon>
    </lineage>
</organism>
<dbReference type="RefSeq" id="WP_117173078.1">
    <property type="nucleotide sequence ID" value="NZ_QFZK01000001.1"/>
</dbReference>
<dbReference type="SUPFAM" id="SSF141371">
    <property type="entry name" value="PilZ domain-like"/>
    <property type="match status" value="2"/>
</dbReference>
<accession>A0A3E1RGE8</accession>
<evidence type="ECO:0008006" key="5">
    <source>
        <dbReference type="Google" id="ProtNLM"/>
    </source>
</evidence>
<dbReference type="InterPro" id="IPR009875">
    <property type="entry name" value="PilZ_domain"/>
</dbReference>
<dbReference type="InterPro" id="IPR009926">
    <property type="entry name" value="T3SS_YcgR_PilZN"/>
</dbReference>
<feature type="domain" description="PilZ" evidence="1">
    <location>
        <begin position="114"/>
        <end position="216"/>
    </location>
</feature>
<dbReference type="GO" id="GO:0035438">
    <property type="term" value="F:cyclic-di-GMP binding"/>
    <property type="evidence" value="ECO:0007669"/>
    <property type="project" value="InterPro"/>
</dbReference>
<gene>
    <name evidence="3" type="ORF">DIC66_00760</name>
</gene>
<sequence length="225" mass="24111">MDPAAKDAENVNRLPLRSLGLKPGMAMQTRRIVEGASKKESQYFGAIEGKGVMVGPLGADGAKTELEEGEVCVVRGFTGQYEYSFLTKVLQTFEKPFAYALLSYPAQVDARLVRQSMRIQCSWPTKVIVPADGGTPGAQDATLIDLSTSGAMVKASTQVAALGTSVQLALSVMVDKAPQDLCLTAAICHNNRATNEEAYFVGLAFKSLTPQDKLVLSYLTQSPQT</sequence>
<name>A0A3E1RGE8_9BURK</name>
<feature type="domain" description="Type III secretion system flagellar brake protein YcgR PilZN" evidence="2">
    <location>
        <begin position="40"/>
        <end position="105"/>
    </location>
</feature>
<reference evidence="3 4" key="1">
    <citation type="submission" date="2018-05" db="EMBL/GenBank/DDBJ databases">
        <title>Rhodoferax soyangensis sp.nov., isolated from an oligotrophic freshwater lake.</title>
        <authorList>
            <person name="Park M."/>
        </authorList>
    </citation>
    <scope>NUCLEOTIDE SEQUENCE [LARGE SCALE GENOMIC DNA]</scope>
    <source>
        <strain evidence="3 4">IMCC26218</strain>
    </source>
</reference>